<dbReference type="AlphaFoldDB" id="A0A2C1LQ48"/>
<organism evidence="1 2">
    <name type="scientific">Bacillus cereus</name>
    <dbReference type="NCBI Taxonomy" id="1396"/>
    <lineage>
        <taxon>Bacteria</taxon>
        <taxon>Bacillati</taxon>
        <taxon>Bacillota</taxon>
        <taxon>Bacilli</taxon>
        <taxon>Bacillales</taxon>
        <taxon>Bacillaceae</taxon>
        <taxon>Bacillus</taxon>
        <taxon>Bacillus cereus group</taxon>
    </lineage>
</organism>
<comment type="caution">
    <text evidence="1">The sequence shown here is derived from an EMBL/GenBank/DDBJ whole genome shotgun (WGS) entry which is preliminary data.</text>
</comment>
<gene>
    <name evidence="1" type="ORF">COD19_18200</name>
</gene>
<protein>
    <submittedName>
        <fullName evidence="1">Uncharacterized protein</fullName>
    </submittedName>
</protein>
<sequence>MIRLTNDLFRKFIKAIRESKQIGYTKDFQQNVPQGVLYIFDRLIDNEEIDFSRITYLDINIACGFLEWFSQFGTPYWRHGLKMEILVPLFWRLFEKYGDSFTSLHIEQMHMTNVFKRKHEVGIKTEYYNPIYLYRGSPWESESENSLLEWCGDILEECDLECERVHQTFLEADEEFESDDLELVEKIAPYFNVDVEELVEKFHVQDADIEWIQGADFIITDEYFTYFDEHYGFSVNQDKKTKDIFILCEWSINFYTRMDFYLDLYELSTRGEITK</sequence>
<proteinExistence type="predicted"/>
<evidence type="ECO:0000313" key="1">
    <source>
        <dbReference type="EMBL" id="PGT99864.1"/>
    </source>
</evidence>
<accession>A0A2C1LQ48</accession>
<dbReference type="EMBL" id="NUMG01000025">
    <property type="protein sequence ID" value="PGT99864.1"/>
    <property type="molecule type" value="Genomic_DNA"/>
</dbReference>
<evidence type="ECO:0000313" key="2">
    <source>
        <dbReference type="Proteomes" id="UP000225766"/>
    </source>
</evidence>
<dbReference type="RefSeq" id="WP_098859025.1">
    <property type="nucleotide sequence ID" value="NZ_NUMG01000025.1"/>
</dbReference>
<name>A0A2C1LQ48_BACCE</name>
<reference evidence="1 2" key="1">
    <citation type="submission" date="2017-09" db="EMBL/GenBank/DDBJ databases">
        <title>Large-scale bioinformatics analysis of Bacillus genomes uncovers conserved roles of natural products in bacterial physiology.</title>
        <authorList>
            <consortium name="Agbiome Team Llc"/>
            <person name="Bleich R.M."/>
            <person name="Grubbs K.J."/>
            <person name="Santa Maria K.C."/>
            <person name="Allen S.E."/>
            <person name="Farag S."/>
            <person name="Shank E.A."/>
            <person name="Bowers A."/>
        </authorList>
    </citation>
    <scope>NUCLEOTIDE SEQUENCE [LARGE SCALE GENOMIC DNA]</scope>
    <source>
        <strain evidence="1 2">AFS040105</strain>
    </source>
</reference>
<dbReference type="Proteomes" id="UP000225766">
    <property type="component" value="Unassembled WGS sequence"/>
</dbReference>